<dbReference type="CDD" id="cd24015">
    <property type="entry name" value="ASKHA_NBD_PanK-III"/>
    <property type="match status" value="1"/>
</dbReference>
<evidence type="ECO:0000256" key="12">
    <source>
        <dbReference type="ARBA" id="ARBA00022958"/>
    </source>
</evidence>
<evidence type="ECO:0000256" key="10">
    <source>
        <dbReference type="ARBA" id="ARBA00022777"/>
    </source>
</evidence>
<comment type="caution">
    <text evidence="17">The sequence shown here is derived from an EMBL/GenBank/DDBJ whole genome shotgun (WGS) entry which is preliminary data.</text>
</comment>
<dbReference type="RefSeq" id="WP_081198971.1">
    <property type="nucleotide sequence ID" value="NZ_FOCZ01000001.1"/>
</dbReference>
<dbReference type="GO" id="GO:0005524">
    <property type="term" value="F:ATP binding"/>
    <property type="evidence" value="ECO:0007669"/>
    <property type="project" value="UniProtKB-UniRule"/>
</dbReference>
<dbReference type="HAMAP" id="MF_01274">
    <property type="entry name" value="Pantothen_kinase_3"/>
    <property type="match status" value="1"/>
</dbReference>
<comment type="cofactor">
    <cofactor evidence="2">
        <name>K(+)</name>
        <dbReference type="ChEBI" id="CHEBI:29103"/>
    </cofactor>
</comment>
<protein>
    <recommendedName>
        <fullName evidence="15 16">Type III pantothenate kinase</fullName>
        <ecNumber evidence="6 16">2.7.1.33</ecNumber>
    </recommendedName>
    <alternativeName>
        <fullName evidence="16">PanK-III</fullName>
    </alternativeName>
    <alternativeName>
        <fullName evidence="16">Pantothenic acid kinase</fullName>
    </alternativeName>
</protein>
<dbReference type="EMBL" id="LVXG01000012">
    <property type="protein sequence ID" value="OQP50637.1"/>
    <property type="molecule type" value="Genomic_DNA"/>
</dbReference>
<dbReference type="AlphaFoldDB" id="A0A1V9EWY7"/>
<dbReference type="InterPro" id="IPR004619">
    <property type="entry name" value="Type_III_PanK"/>
</dbReference>
<evidence type="ECO:0000256" key="14">
    <source>
        <dbReference type="ARBA" id="ARBA00038036"/>
    </source>
</evidence>
<comment type="catalytic activity">
    <reaction evidence="1 16">
        <text>(R)-pantothenate + ATP = (R)-4'-phosphopantothenate + ADP + H(+)</text>
        <dbReference type="Rhea" id="RHEA:16373"/>
        <dbReference type="ChEBI" id="CHEBI:10986"/>
        <dbReference type="ChEBI" id="CHEBI:15378"/>
        <dbReference type="ChEBI" id="CHEBI:29032"/>
        <dbReference type="ChEBI" id="CHEBI:30616"/>
        <dbReference type="ChEBI" id="CHEBI:456216"/>
        <dbReference type="EC" id="2.7.1.33"/>
    </reaction>
</comment>
<dbReference type="Proteomes" id="UP000192610">
    <property type="component" value="Unassembled WGS sequence"/>
</dbReference>
<evidence type="ECO:0000256" key="7">
    <source>
        <dbReference type="ARBA" id="ARBA00022490"/>
    </source>
</evidence>
<comment type="subcellular location">
    <subcellularLocation>
        <location evidence="3 16">Cytoplasm</location>
    </subcellularLocation>
</comment>
<evidence type="ECO:0000256" key="4">
    <source>
        <dbReference type="ARBA" id="ARBA00005225"/>
    </source>
</evidence>
<dbReference type="GO" id="GO:0005737">
    <property type="term" value="C:cytoplasm"/>
    <property type="evidence" value="ECO:0007669"/>
    <property type="project" value="UniProtKB-SubCell"/>
</dbReference>
<feature type="binding site" evidence="16">
    <location>
        <begin position="10"/>
        <end position="17"/>
    </location>
    <ligand>
        <name>ATP</name>
        <dbReference type="ChEBI" id="CHEBI:30616"/>
    </ligand>
</feature>
<dbReference type="GO" id="GO:0004594">
    <property type="term" value="F:pantothenate kinase activity"/>
    <property type="evidence" value="ECO:0007669"/>
    <property type="project" value="UniProtKB-UniRule"/>
</dbReference>
<dbReference type="PANTHER" id="PTHR34265:SF1">
    <property type="entry name" value="TYPE III PANTOTHENATE KINASE"/>
    <property type="match status" value="1"/>
</dbReference>
<evidence type="ECO:0000256" key="13">
    <source>
        <dbReference type="ARBA" id="ARBA00022993"/>
    </source>
</evidence>
<comment type="pathway">
    <text evidence="4 16">Cofactor biosynthesis; coenzyme A biosynthesis; CoA from (R)-pantothenate: step 1/5.</text>
</comment>
<keyword evidence="11 16" id="KW-0067">ATP-binding</keyword>
<evidence type="ECO:0000313" key="17">
    <source>
        <dbReference type="EMBL" id="OQP50637.1"/>
    </source>
</evidence>
<comment type="function">
    <text evidence="16">Catalyzes the phosphorylation of pantothenate (Pan), the first step in CoA biosynthesis.</text>
</comment>
<dbReference type="EC" id="2.7.1.33" evidence="6 16"/>
<sequence>MVHTTTLCFDFGNTRLKCAVFNNRELQEVLILENDNNDTIQHLIETYKPAKSILSSVVHHNPEMEQLLTAASRFHKLSHQSKIPITTPVGKPSDIGADRLALMAAAVDLFPTHNNLVIGLGSAITYNFVNKNKEFLGGGISPGMEMRFKSLKMFTAKLPLVEKDWNLPLIGYDTRTNILSGVILGMAKEIDGMIDAYAERYRNFNVVLTGGDAPYFVYHLKNRIFADPDLIFKGLYAISEHNNV</sequence>
<organism evidence="17 18">
    <name type="scientific">Niastella yeongjuensis</name>
    <dbReference type="NCBI Taxonomy" id="354355"/>
    <lineage>
        <taxon>Bacteria</taxon>
        <taxon>Pseudomonadati</taxon>
        <taxon>Bacteroidota</taxon>
        <taxon>Chitinophagia</taxon>
        <taxon>Chitinophagales</taxon>
        <taxon>Chitinophagaceae</taxon>
        <taxon>Niastella</taxon>
    </lineage>
</organism>
<dbReference type="PANTHER" id="PTHR34265">
    <property type="entry name" value="TYPE III PANTOTHENATE KINASE"/>
    <property type="match status" value="1"/>
</dbReference>
<feature type="active site" description="Proton acceptor" evidence="16">
    <location>
        <position position="98"/>
    </location>
</feature>
<dbReference type="Pfam" id="PF03309">
    <property type="entry name" value="Pan_kinase"/>
    <property type="match status" value="1"/>
</dbReference>
<keyword evidence="18" id="KW-1185">Reference proteome</keyword>
<keyword evidence="12 16" id="KW-0630">Potassium</keyword>
<dbReference type="InterPro" id="IPR043129">
    <property type="entry name" value="ATPase_NBD"/>
</dbReference>
<comment type="subunit">
    <text evidence="5 16">Homodimer.</text>
</comment>
<comment type="caution">
    <text evidence="16">Lacks conserved residue(s) required for the propagation of feature annotation.</text>
</comment>
<keyword evidence="13 16" id="KW-0173">Coenzyme A biosynthesis</keyword>
<evidence type="ECO:0000256" key="8">
    <source>
        <dbReference type="ARBA" id="ARBA00022679"/>
    </source>
</evidence>
<keyword evidence="7 16" id="KW-0963">Cytoplasm</keyword>
<keyword evidence="10 16" id="KW-0418">Kinase</keyword>
<name>A0A1V9EWY7_9BACT</name>
<evidence type="ECO:0000256" key="11">
    <source>
        <dbReference type="ARBA" id="ARBA00022840"/>
    </source>
</evidence>
<comment type="cofactor">
    <cofactor evidence="16">
        <name>NH4(+)</name>
        <dbReference type="ChEBI" id="CHEBI:28938"/>
    </cofactor>
    <cofactor evidence="16">
        <name>K(+)</name>
        <dbReference type="ChEBI" id="CHEBI:29103"/>
    </cofactor>
    <text evidence="16">A monovalent cation. Ammonium or potassium.</text>
</comment>
<dbReference type="OrthoDB" id="9804707at2"/>
<reference evidence="18" key="1">
    <citation type="submission" date="2016-04" db="EMBL/GenBank/DDBJ databases">
        <authorList>
            <person name="Chen L."/>
            <person name="Zhuang W."/>
            <person name="Wang G."/>
        </authorList>
    </citation>
    <scope>NUCLEOTIDE SEQUENCE [LARGE SCALE GENOMIC DNA]</scope>
    <source>
        <strain evidence="18">17621</strain>
    </source>
</reference>
<accession>A0A1V9EWY7</accession>
<evidence type="ECO:0000313" key="18">
    <source>
        <dbReference type="Proteomes" id="UP000192610"/>
    </source>
</evidence>
<evidence type="ECO:0000256" key="16">
    <source>
        <dbReference type="HAMAP-Rule" id="MF_01274"/>
    </source>
</evidence>
<keyword evidence="8 16" id="KW-0808">Transferase</keyword>
<dbReference type="SUPFAM" id="SSF53067">
    <property type="entry name" value="Actin-like ATPase domain"/>
    <property type="match status" value="2"/>
</dbReference>
<evidence type="ECO:0000256" key="1">
    <source>
        <dbReference type="ARBA" id="ARBA00001206"/>
    </source>
</evidence>
<dbReference type="Gene3D" id="3.30.420.40">
    <property type="match status" value="2"/>
</dbReference>
<dbReference type="GO" id="GO:0015937">
    <property type="term" value="P:coenzyme A biosynthetic process"/>
    <property type="evidence" value="ECO:0007669"/>
    <property type="project" value="UniProtKB-UniRule"/>
</dbReference>
<dbReference type="NCBIfam" id="TIGR00671">
    <property type="entry name" value="baf"/>
    <property type="match status" value="1"/>
</dbReference>
<evidence type="ECO:0000256" key="2">
    <source>
        <dbReference type="ARBA" id="ARBA00001958"/>
    </source>
</evidence>
<feature type="binding site" evidence="16">
    <location>
        <position position="174"/>
    </location>
    <ligand>
        <name>substrate</name>
    </ligand>
</feature>
<evidence type="ECO:0000256" key="6">
    <source>
        <dbReference type="ARBA" id="ARBA00012102"/>
    </source>
</evidence>
<evidence type="ECO:0000256" key="15">
    <source>
        <dbReference type="ARBA" id="ARBA00040883"/>
    </source>
</evidence>
<comment type="similarity">
    <text evidence="14 16">Belongs to the type III pantothenate kinase family.</text>
</comment>
<evidence type="ECO:0000256" key="3">
    <source>
        <dbReference type="ARBA" id="ARBA00004496"/>
    </source>
</evidence>
<dbReference type="STRING" id="354355.SAMN05660816_00544"/>
<evidence type="ECO:0000256" key="5">
    <source>
        <dbReference type="ARBA" id="ARBA00011738"/>
    </source>
</evidence>
<proteinExistence type="inferred from homology"/>
<dbReference type="UniPathway" id="UPA00241">
    <property type="reaction ID" value="UER00352"/>
</dbReference>
<keyword evidence="9 16" id="KW-0547">Nucleotide-binding</keyword>
<evidence type="ECO:0000256" key="9">
    <source>
        <dbReference type="ARBA" id="ARBA00022741"/>
    </source>
</evidence>
<feature type="binding site" evidence="16">
    <location>
        <position position="122"/>
    </location>
    <ligand>
        <name>ATP</name>
        <dbReference type="ChEBI" id="CHEBI:30616"/>
    </ligand>
</feature>
<feature type="binding site" evidence="16">
    <location>
        <begin position="96"/>
        <end position="99"/>
    </location>
    <ligand>
        <name>substrate</name>
    </ligand>
</feature>
<gene>
    <name evidence="16" type="primary">coaX</name>
    <name evidence="17" type="ORF">A4H97_02005</name>
</gene>